<dbReference type="AlphaFoldDB" id="A0A2N5E425"/>
<gene>
    <name evidence="1" type="ORF">CYR32_10375</name>
</gene>
<dbReference type="Proteomes" id="UP000234503">
    <property type="component" value="Unassembled WGS sequence"/>
</dbReference>
<organism evidence="1 2">
    <name type="scientific">Chimaeribacter coloradensis</name>
    <dbReference type="NCBI Taxonomy" id="2060068"/>
    <lineage>
        <taxon>Bacteria</taxon>
        <taxon>Pseudomonadati</taxon>
        <taxon>Pseudomonadota</taxon>
        <taxon>Gammaproteobacteria</taxon>
        <taxon>Enterobacterales</taxon>
        <taxon>Yersiniaceae</taxon>
        <taxon>Chimaeribacter</taxon>
    </lineage>
</organism>
<name>A0A2N5E425_9GAMM</name>
<evidence type="ECO:0000313" key="2">
    <source>
        <dbReference type="Proteomes" id="UP000234503"/>
    </source>
</evidence>
<comment type="caution">
    <text evidence="1">The sequence shown here is derived from an EMBL/GenBank/DDBJ whole genome shotgun (WGS) entry which is preliminary data.</text>
</comment>
<sequence>MKQSGLAYFYIYQDTRQRWNWRLMSRNGHMIAVNPSGYDDLTACKEDIKQMTLDTSMAVCVGDTHYMRLDN</sequence>
<dbReference type="InterPro" id="IPR036913">
    <property type="entry name" value="YegP-like_sf"/>
</dbReference>
<protein>
    <recommendedName>
        <fullName evidence="3">DUF1508 domain-containing protein</fullName>
    </recommendedName>
</protein>
<evidence type="ECO:0000313" key="1">
    <source>
        <dbReference type="EMBL" id="PLR35590.1"/>
    </source>
</evidence>
<dbReference type="EMBL" id="PJZH01000008">
    <property type="protein sequence ID" value="PLR35590.1"/>
    <property type="molecule type" value="Genomic_DNA"/>
</dbReference>
<dbReference type="OrthoDB" id="9802792at2"/>
<dbReference type="SUPFAM" id="SSF160113">
    <property type="entry name" value="YegP-like"/>
    <property type="match status" value="1"/>
</dbReference>
<evidence type="ECO:0008006" key="3">
    <source>
        <dbReference type="Google" id="ProtNLM"/>
    </source>
</evidence>
<accession>A0A2N5E425</accession>
<proteinExistence type="predicted"/>
<dbReference type="Gene3D" id="3.30.160.160">
    <property type="entry name" value="YegP-like"/>
    <property type="match status" value="1"/>
</dbReference>
<keyword evidence="2" id="KW-1185">Reference proteome</keyword>
<reference evidence="1 2" key="1">
    <citation type="submission" date="2017-12" db="EMBL/GenBank/DDBJ databases">
        <title>Characterization of six clinical isolates of Enterochimera gen. nov., a novel genus of the Yersiniaciae family and the three species Enterochimera arupensis sp. nov., Enterochimera coloradensis sp. nov, and Enterochimera californica sp. nov.</title>
        <authorList>
            <person name="Rossi A."/>
            <person name="Fisher M."/>
        </authorList>
    </citation>
    <scope>NUCLEOTIDE SEQUENCE [LARGE SCALE GENOMIC DNA]</scope>
    <source>
        <strain evidence="2">2016-Iso4</strain>
    </source>
</reference>
<dbReference type="RefSeq" id="WP_101824326.1">
    <property type="nucleotide sequence ID" value="NZ_PJZH01000008.1"/>
</dbReference>